<accession>A0ABY3MYP9</accession>
<dbReference type="InterPro" id="IPR008183">
    <property type="entry name" value="Aldose_1/G6P_1-epimerase"/>
</dbReference>
<reference evidence="5 6" key="1">
    <citation type="submission" date="2019-08" db="EMBL/GenBank/DDBJ databases">
        <title>Microbe sample from Colwellia echini.</title>
        <authorList>
            <person name="Christiansen L."/>
            <person name="Pathiraja D."/>
            <person name="Schultz-Johansen M."/>
            <person name="Choi I.-G."/>
            <person name="Stougaard P."/>
        </authorList>
    </citation>
    <scope>NUCLEOTIDE SEQUENCE [LARGE SCALE GENOMIC DNA]</scope>
    <source>
        <strain evidence="5 6">A3</strain>
    </source>
</reference>
<evidence type="ECO:0000256" key="1">
    <source>
        <dbReference type="ARBA" id="ARBA00001096"/>
    </source>
</evidence>
<evidence type="ECO:0000256" key="4">
    <source>
        <dbReference type="PIRNR" id="PIRNR016020"/>
    </source>
</evidence>
<dbReference type="InterPro" id="IPR014718">
    <property type="entry name" value="GH-type_carb-bd"/>
</dbReference>
<comment type="similarity">
    <text evidence="2 4">Belongs to the glucose-6-phosphate 1-epimerase family.</text>
</comment>
<dbReference type="InterPro" id="IPR025532">
    <property type="entry name" value="G6P_1-epimerase"/>
</dbReference>
<dbReference type="InterPro" id="IPR011013">
    <property type="entry name" value="Gal_mutarotase_sf_dom"/>
</dbReference>
<organism evidence="5 6">
    <name type="scientific">Colwellia echini</name>
    <dbReference type="NCBI Taxonomy" id="1982103"/>
    <lineage>
        <taxon>Bacteria</taxon>
        <taxon>Pseudomonadati</taxon>
        <taxon>Pseudomonadota</taxon>
        <taxon>Gammaproteobacteria</taxon>
        <taxon>Alteromonadales</taxon>
        <taxon>Colwelliaceae</taxon>
        <taxon>Colwellia</taxon>
    </lineage>
</organism>
<dbReference type="Pfam" id="PF01263">
    <property type="entry name" value="Aldose_epim"/>
    <property type="match status" value="1"/>
</dbReference>
<dbReference type="PANTHER" id="PTHR11122">
    <property type="entry name" value="APOSPORY-ASSOCIATED PROTEIN C-RELATED"/>
    <property type="match status" value="1"/>
</dbReference>
<dbReference type="CDD" id="cd09020">
    <property type="entry name" value="D-hex-6-P-epi_like"/>
    <property type="match status" value="1"/>
</dbReference>
<keyword evidence="6" id="KW-1185">Reference proteome</keyword>
<gene>
    <name evidence="5" type="ORF">CWS31_005140</name>
</gene>
<evidence type="ECO:0000256" key="3">
    <source>
        <dbReference type="ARBA" id="ARBA00023235"/>
    </source>
</evidence>
<dbReference type="Proteomes" id="UP000815846">
    <property type="component" value="Unassembled WGS sequence"/>
</dbReference>
<keyword evidence="3 4" id="KW-0413">Isomerase</keyword>
<dbReference type="EMBL" id="PJAI02000004">
    <property type="protein sequence ID" value="TYK66343.1"/>
    <property type="molecule type" value="Genomic_DNA"/>
</dbReference>
<evidence type="ECO:0000313" key="6">
    <source>
        <dbReference type="Proteomes" id="UP000815846"/>
    </source>
</evidence>
<dbReference type="PANTHER" id="PTHR11122:SF13">
    <property type="entry name" value="GLUCOSE-6-PHOSPHATE 1-EPIMERASE"/>
    <property type="match status" value="1"/>
</dbReference>
<proteinExistence type="inferred from homology"/>
<evidence type="ECO:0000256" key="2">
    <source>
        <dbReference type="ARBA" id="ARBA00005866"/>
    </source>
</evidence>
<comment type="catalytic activity">
    <reaction evidence="1">
        <text>alpha-D-glucose 6-phosphate = beta-D-glucose 6-phosphate</text>
        <dbReference type="Rhea" id="RHEA:16249"/>
        <dbReference type="ChEBI" id="CHEBI:58225"/>
        <dbReference type="ChEBI" id="CHEBI:58247"/>
        <dbReference type="EC" id="5.1.3.15"/>
    </reaction>
</comment>
<dbReference type="RefSeq" id="WP_101345109.1">
    <property type="nucleotide sequence ID" value="NZ_PJAI02000004.1"/>
</dbReference>
<name>A0ABY3MYP9_9GAMM</name>
<dbReference type="SUPFAM" id="SSF74650">
    <property type="entry name" value="Galactose mutarotase-like"/>
    <property type="match status" value="1"/>
</dbReference>
<evidence type="ECO:0000313" key="5">
    <source>
        <dbReference type="EMBL" id="TYK66343.1"/>
    </source>
</evidence>
<dbReference type="EC" id="5.1.3.15" evidence="4"/>
<sequence length="314" mass="34949">MNNILLENNFAQVTSISLNHNNDAQYPDGVNINHSNCKARVSLYGGHVLSFTPTGHKDIFWLSKQTSYETGKAIRGGIPLCWPWFGTYSRPNLEAAQVALDPSETAEEQVNAGNHGFARQLPWTIMSINADEKGVTLVLVLAGENQHSLWPNAYRVTQTLFFGKNFKQTLEMTNLSKDDAAYSTALHSYFSVSNPANITVTALTNVEYDDKLTGKSSLQQQPVSCVGEIDRIYHSNEKMSLVDSQWQRKIDIISSNCQQWVLWNPGAELAKSMVDVHLNGEQEYVCLEAANTAWQRLPAGKTVTIGQEINVINL</sequence>
<dbReference type="PIRSF" id="PIRSF016020">
    <property type="entry name" value="PHexose_mutarotase"/>
    <property type="match status" value="1"/>
</dbReference>
<dbReference type="Gene3D" id="2.70.98.10">
    <property type="match status" value="1"/>
</dbReference>
<comment type="caution">
    <text evidence="5">The sequence shown here is derived from an EMBL/GenBank/DDBJ whole genome shotgun (WGS) entry which is preliminary data.</text>
</comment>
<protein>
    <recommendedName>
        <fullName evidence="4">Putative glucose-6-phosphate 1-epimerase</fullName>
        <ecNumber evidence="4">5.1.3.15</ecNumber>
    </recommendedName>
</protein>